<dbReference type="RefSeq" id="WP_018244879.1">
    <property type="nucleotide sequence ID" value="NZ_CP030760.1"/>
</dbReference>
<dbReference type="Pfam" id="PF13671">
    <property type="entry name" value="AAA_33"/>
    <property type="match status" value="1"/>
</dbReference>
<evidence type="ECO:0000256" key="1">
    <source>
        <dbReference type="ARBA" id="ARBA00004761"/>
    </source>
</evidence>
<dbReference type="EMBL" id="WXXP01000028">
    <property type="protein sequence ID" value="NEK54477.1"/>
    <property type="molecule type" value="Genomic_DNA"/>
</dbReference>
<dbReference type="InterPro" id="IPR006001">
    <property type="entry name" value="Therm_gnt_kin"/>
</dbReference>
<reference evidence="11 13" key="1">
    <citation type="submission" date="2018-07" db="EMBL/GenBank/DDBJ databases">
        <title>Rhizobium leguminosarum strain:ATCC 14479 Genome sequencing and assembly.</title>
        <authorList>
            <person name="Chakraborty R."/>
        </authorList>
    </citation>
    <scope>NUCLEOTIDE SEQUENCE [LARGE SCALE GENOMIC DNA]</scope>
    <source>
        <strain evidence="11 13">ATCC 14479</strain>
    </source>
</reference>
<dbReference type="AlphaFoldDB" id="A0A2Z4YIR8"/>
<dbReference type="CDD" id="cd02021">
    <property type="entry name" value="GntK"/>
    <property type="match status" value="1"/>
</dbReference>
<evidence type="ECO:0000313" key="14">
    <source>
        <dbReference type="Proteomes" id="UP000471409"/>
    </source>
</evidence>
<evidence type="ECO:0000256" key="4">
    <source>
        <dbReference type="ARBA" id="ARBA00022679"/>
    </source>
</evidence>
<keyword evidence="4 10" id="KW-0808">Transferase</keyword>
<keyword evidence="6 10" id="KW-0418">Kinase</keyword>
<evidence type="ECO:0000313" key="11">
    <source>
        <dbReference type="EMBL" id="AXA41340.1"/>
    </source>
</evidence>
<gene>
    <name evidence="11" type="ORF">DLJ82_3774</name>
    <name evidence="12" type="ORF">GUK36_34455</name>
</gene>
<keyword evidence="7 10" id="KW-0067">ATP-binding</keyword>
<protein>
    <recommendedName>
        <fullName evidence="3 10">Gluconokinase</fullName>
        <ecNumber evidence="3 10">2.7.1.12</ecNumber>
    </recommendedName>
</protein>
<evidence type="ECO:0000256" key="9">
    <source>
        <dbReference type="ARBA" id="ARBA00048090"/>
    </source>
</evidence>
<dbReference type="SUPFAM" id="SSF52540">
    <property type="entry name" value="P-loop containing nucleoside triphosphate hydrolases"/>
    <property type="match status" value="1"/>
</dbReference>
<dbReference type="Gene3D" id="3.40.50.300">
    <property type="entry name" value="P-loop containing nucleotide triphosphate hydrolases"/>
    <property type="match status" value="1"/>
</dbReference>
<dbReference type="InterPro" id="IPR027417">
    <property type="entry name" value="P-loop_NTPase"/>
</dbReference>
<dbReference type="EMBL" id="CP030760">
    <property type="protein sequence ID" value="AXA41340.1"/>
    <property type="molecule type" value="Genomic_DNA"/>
</dbReference>
<evidence type="ECO:0000256" key="7">
    <source>
        <dbReference type="ARBA" id="ARBA00022840"/>
    </source>
</evidence>
<dbReference type="Proteomes" id="UP000251166">
    <property type="component" value="Chromosome"/>
</dbReference>
<comment type="pathway">
    <text evidence="1">Carbohydrate acid metabolism.</text>
</comment>
<proteinExistence type="inferred from homology"/>
<name>A0A2Z4YIR8_RHILE</name>
<evidence type="ECO:0000256" key="5">
    <source>
        <dbReference type="ARBA" id="ARBA00022741"/>
    </source>
</evidence>
<dbReference type="GO" id="GO:0019521">
    <property type="term" value="P:D-gluconate metabolic process"/>
    <property type="evidence" value="ECO:0007669"/>
    <property type="project" value="UniProtKB-KW"/>
</dbReference>
<dbReference type="NCBIfam" id="TIGR01313">
    <property type="entry name" value="therm_gnt_kin"/>
    <property type="match status" value="1"/>
</dbReference>
<evidence type="ECO:0000256" key="2">
    <source>
        <dbReference type="ARBA" id="ARBA00008420"/>
    </source>
</evidence>
<sequence length="179" mass="19236">MPDEQMNRPHAIIVMGVSGCGKSSAGEKLAEALHLVFVEGDALHPTANVEKMSKGIPLTDEDRMPWLDRIGEDMKASLEKSEGIIVSCSALKRIYRDRLRAAVGGNLFFVYLEGSRALLMKRMCERKGHFMPVSLLDSQLATLEVPTGEPGVVTVDIDDTIEGIAATALEGLAALGVTG</sequence>
<evidence type="ECO:0000256" key="3">
    <source>
        <dbReference type="ARBA" id="ARBA00012054"/>
    </source>
</evidence>
<dbReference type="GO" id="GO:0005524">
    <property type="term" value="F:ATP binding"/>
    <property type="evidence" value="ECO:0007669"/>
    <property type="project" value="UniProtKB-KW"/>
</dbReference>
<accession>A0A2Z4YIR8</accession>
<keyword evidence="5 10" id="KW-0547">Nucleotide-binding</keyword>
<evidence type="ECO:0000256" key="8">
    <source>
        <dbReference type="ARBA" id="ARBA00023064"/>
    </source>
</evidence>
<dbReference type="Proteomes" id="UP000471409">
    <property type="component" value="Unassembled WGS sequence"/>
</dbReference>
<comment type="similarity">
    <text evidence="2 10">Belongs to the gluconokinase GntK/GntV family.</text>
</comment>
<dbReference type="PANTHER" id="PTHR43442:SF3">
    <property type="entry name" value="GLUCONOKINASE-RELATED"/>
    <property type="match status" value="1"/>
</dbReference>
<keyword evidence="8" id="KW-0311">Gluconate utilization</keyword>
<reference evidence="12 14" key="2">
    <citation type="submission" date="2020-01" db="EMBL/GenBank/DDBJ databases">
        <title>Rhizobium genotypes associated with high levels of biological nitrogen fixation by grain legumes in a temperate-maritime cropping system.</title>
        <authorList>
            <person name="Maluk M."/>
            <person name="Francesc Ferrando Molina F."/>
            <person name="Lopez Del Egido L."/>
            <person name="Lafos M."/>
            <person name="Langarica-Fuentes A."/>
            <person name="Gebre Yohannes G."/>
            <person name="Young M.W."/>
            <person name="Martin P."/>
            <person name="Gantlett R."/>
            <person name="Kenicer G."/>
            <person name="Hawes C."/>
            <person name="Begg G.S."/>
            <person name="Quilliam R.S."/>
            <person name="Squire G.R."/>
            <person name="Poole P.S."/>
            <person name="Young P.W."/>
            <person name="Iannetta P.M."/>
            <person name="James E.K."/>
        </authorList>
    </citation>
    <scope>NUCLEOTIDE SEQUENCE [LARGE SCALE GENOMIC DNA]</scope>
    <source>
        <strain evidence="12 14">JHI944</strain>
    </source>
</reference>
<organism evidence="11 13">
    <name type="scientific">Rhizobium leguminosarum</name>
    <dbReference type="NCBI Taxonomy" id="384"/>
    <lineage>
        <taxon>Bacteria</taxon>
        <taxon>Pseudomonadati</taxon>
        <taxon>Pseudomonadota</taxon>
        <taxon>Alphaproteobacteria</taxon>
        <taxon>Hyphomicrobiales</taxon>
        <taxon>Rhizobiaceae</taxon>
        <taxon>Rhizobium/Agrobacterium group</taxon>
        <taxon>Rhizobium</taxon>
    </lineage>
</organism>
<comment type="catalytic activity">
    <reaction evidence="9 10">
        <text>D-gluconate + ATP = 6-phospho-D-gluconate + ADP + H(+)</text>
        <dbReference type="Rhea" id="RHEA:19433"/>
        <dbReference type="ChEBI" id="CHEBI:15378"/>
        <dbReference type="ChEBI" id="CHEBI:18391"/>
        <dbReference type="ChEBI" id="CHEBI:30616"/>
        <dbReference type="ChEBI" id="CHEBI:58759"/>
        <dbReference type="ChEBI" id="CHEBI:456216"/>
        <dbReference type="EC" id="2.7.1.12"/>
    </reaction>
</comment>
<evidence type="ECO:0000313" key="12">
    <source>
        <dbReference type="EMBL" id="NEK54477.1"/>
    </source>
</evidence>
<dbReference type="PANTHER" id="PTHR43442">
    <property type="entry name" value="GLUCONOKINASE-RELATED"/>
    <property type="match status" value="1"/>
</dbReference>
<dbReference type="GO" id="GO:0046316">
    <property type="term" value="F:gluconokinase activity"/>
    <property type="evidence" value="ECO:0007669"/>
    <property type="project" value="UniProtKB-EC"/>
</dbReference>
<evidence type="ECO:0000256" key="6">
    <source>
        <dbReference type="ARBA" id="ARBA00022777"/>
    </source>
</evidence>
<evidence type="ECO:0000313" key="13">
    <source>
        <dbReference type="Proteomes" id="UP000251166"/>
    </source>
</evidence>
<dbReference type="FunFam" id="3.40.50.300:FF:000522">
    <property type="entry name" value="Gluconokinase"/>
    <property type="match status" value="1"/>
</dbReference>
<evidence type="ECO:0000256" key="10">
    <source>
        <dbReference type="RuleBase" id="RU363066"/>
    </source>
</evidence>
<dbReference type="EC" id="2.7.1.12" evidence="3 10"/>
<dbReference type="GO" id="GO:0005737">
    <property type="term" value="C:cytoplasm"/>
    <property type="evidence" value="ECO:0007669"/>
    <property type="project" value="TreeGrafter"/>
</dbReference>